<dbReference type="PRINTS" id="PR00035">
    <property type="entry name" value="HTHGNTR"/>
</dbReference>
<dbReference type="Pfam" id="PF07702">
    <property type="entry name" value="UTRA"/>
    <property type="match status" value="1"/>
</dbReference>
<gene>
    <name evidence="5" type="ORF">J2R99_002111</name>
</gene>
<evidence type="ECO:0000256" key="1">
    <source>
        <dbReference type="ARBA" id="ARBA00023015"/>
    </source>
</evidence>
<evidence type="ECO:0000313" key="5">
    <source>
        <dbReference type="EMBL" id="MDQ0326242.1"/>
    </source>
</evidence>
<dbReference type="InterPro" id="IPR050679">
    <property type="entry name" value="Bact_HTH_transcr_reg"/>
</dbReference>
<name>A0ABU0CAY0_9BRAD</name>
<comment type="caution">
    <text evidence="5">The sequence shown here is derived from an EMBL/GenBank/DDBJ whole genome shotgun (WGS) entry which is preliminary data.</text>
</comment>
<dbReference type="SUPFAM" id="SSF46785">
    <property type="entry name" value="Winged helix' DNA-binding domain"/>
    <property type="match status" value="1"/>
</dbReference>
<dbReference type="InterPro" id="IPR012702">
    <property type="entry name" value="CP_lyase_PhnF"/>
</dbReference>
<dbReference type="Gene3D" id="3.40.1410.10">
    <property type="entry name" value="Chorismate lyase-like"/>
    <property type="match status" value="1"/>
</dbReference>
<dbReference type="SMART" id="SM00866">
    <property type="entry name" value="UTRA"/>
    <property type="match status" value="1"/>
</dbReference>
<dbReference type="InterPro" id="IPR036388">
    <property type="entry name" value="WH-like_DNA-bd_sf"/>
</dbReference>
<dbReference type="Proteomes" id="UP001230253">
    <property type="component" value="Unassembled WGS sequence"/>
</dbReference>
<protein>
    <submittedName>
        <fullName evidence="5">GntR family phosphonate transport system transcriptional regulator</fullName>
    </submittedName>
</protein>
<dbReference type="Pfam" id="PF00392">
    <property type="entry name" value="GntR"/>
    <property type="match status" value="1"/>
</dbReference>
<dbReference type="PANTHER" id="PTHR44846">
    <property type="entry name" value="MANNOSYL-D-GLYCERATE TRANSPORT/METABOLISM SYSTEM REPRESSOR MNGR-RELATED"/>
    <property type="match status" value="1"/>
</dbReference>
<dbReference type="SMART" id="SM00345">
    <property type="entry name" value="HTH_GNTR"/>
    <property type="match status" value="1"/>
</dbReference>
<keyword evidence="6" id="KW-1185">Reference proteome</keyword>
<dbReference type="SUPFAM" id="SSF64288">
    <property type="entry name" value="Chorismate lyase-like"/>
    <property type="match status" value="1"/>
</dbReference>
<dbReference type="PROSITE" id="PS50949">
    <property type="entry name" value="HTH_GNTR"/>
    <property type="match status" value="1"/>
</dbReference>
<dbReference type="PANTHER" id="PTHR44846:SF1">
    <property type="entry name" value="MANNOSYL-D-GLYCERATE TRANSPORT_METABOLISM SYSTEM REPRESSOR MNGR-RELATED"/>
    <property type="match status" value="1"/>
</dbReference>
<evidence type="ECO:0000259" key="4">
    <source>
        <dbReference type="PROSITE" id="PS50949"/>
    </source>
</evidence>
<accession>A0ABU0CAY0</accession>
<dbReference type="RefSeq" id="WP_307154442.1">
    <property type="nucleotide sequence ID" value="NZ_JAUSUK010000002.1"/>
</dbReference>
<evidence type="ECO:0000313" key="6">
    <source>
        <dbReference type="Proteomes" id="UP001230253"/>
    </source>
</evidence>
<dbReference type="CDD" id="cd07377">
    <property type="entry name" value="WHTH_GntR"/>
    <property type="match status" value="1"/>
</dbReference>
<organism evidence="5 6">
    <name type="scientific">Rhodopseudomonas julia</name>
    <dbReference type="NCBI Taxonomy" id="200617"/>
    <lineage>
        <taxon>Bacteria</taxon>
        <taxon>Pseudomonadati</taxon>
        <taxon>Pseudomonadota</taxon>
        <taxon>Alphaproteobacteria</taxon>
        <taxon>Hyphomicrobiales</taxon>
        <taxon>Nitrobacteraceae</taxon>
        <taxon>Rhodopseudomonas</taxon>
    </lineage>
</organism>
<keyword evidence="2" id="KW-0238">DNA-binding</keyword>
<dbReference type="InterPro" id="IPR011663">
    <property type="entry name" value="UTRA"/>
</dbReference>
<dbReference type="Gene3D" id="1.10.10.10">
    <property type="entry name" value="Winged helix-like DNA-binding domain superfamily/Winged helix DNA-binding domain"/>
    <property type="match status" value="1"/>
</dbReference>
<reference evidence="5 6" key="1">
    <citation type="submission" date="2023-07" db="EMBL/GenBank/DDBJ databases">
        <title>Genomic Encyclopedia of Type Strains, Phase IV (KMG-IV): sequencing the most valuable type-strain genomes for metagenomic binning, comparative biology and taxonomic classification.</title>
        <authorList>
            <person name="Goeker M."/>
        </authorList>
    </citation>
    <scope>NUCLEOTIDE SEQUENCE [LARGE SCALE GENOMIC DNA]</scope>
    <source>
        <strain evidence="5 6">DSM 11549</strain>
    </source>
</reference>
<evidence type="ECO:0000256" key="2">
    <source>
        <dbReference type="ARBA" id="ARBA00023125"/>
    </source>
</evidence>
<keyword evidence="3" id="KW-0804">Transcription</keyword>
<proteinExistence type="predicted"/>
<dbReference type="InterPro" id="IPR028978">
    <property type="entry name" value="Chorismate_lyase_/UTRA_dom_sf"/>
</dbReference>
<dbReference type="InterPro" id="IPR000524">
    <property type="entry name" value="Tscrpt_reg_HTH_GntR"/>
</dbReference>
<sequence>MTVARLETKTTMENVHRGAGVSLWRQIADLLRGEVLSGRWPSDTALPSETALSERFGVNRHTLRRALAALAAEGLVRSDQGRGTFVTSERLAYPISRRTRFSEIVSRQARAPGGRLIASRIEPAPLWLADHLKLAQGTPLITLETLSVADGVPISTARSWFSAKRFPNLVAIYAETGSITRALTHHGVEDYVRRWTKVRARPAEPAENEKLALPRGATVLVTESLNVEPNGMPLHLSLTSFAAERMEIVIEADDL</sequence>
<feature type="domain" description="HTH gntR-type" evidence="4">
    <location>
        <begin position="21"/>
        <end position="89"/>
    </location>
</feature>
<dbReference type="EMBL" id="JAUSUK010000002">
    <property type="protein sequence ID" value="MDQ0326242.1"/>
    <property type="molecule type" value="Genomic_DNA"/>
</dbReference>
<evidence type="ECO:0000256" key="3">
    <source>
        <dbReference type="ARBA" id="ARBA00023163"/>
    </source>
</evidence>
<dbReference type="NCBIfam" id="TIGR02325">
    <property type="entry name" value="C_P_lyase_phnF"/>
    <property type="match status" value="1"/>
</dbReference>
<dbReference type="InterPro" id="IPR036390">
    <property type="entry name" value="WH_DNA-bd_sf"/>
</dbReference>
<keyword evidence="1" id="KW-0805">Transcription regulation</keyword>